<evidence type="ECO:0000256" key="7">
    <source>
        <dbReference type="RuleBase" id="RU003557"/>
    </source>
</evidence>
<dbReference type="SUPFAM" id="SSF53901">
    <property type="entry name" value="Thiolase-like"/>
    <property type="match status" value="2"/>
</dbReference>
<dbReference type="InterPro" id="IPR016039">
    <property type="entry name" value="Thiolase-like"/>
</dbReference>
<dbReference type="Proteomes" id="UP000241890">
    <property type="component" value="Unassembled WGS sequence"/>
</dbReference>
<protein>
    <submittedName>
        <fullName evidence="10">Acetyl-CoA acetyltransferase, mitochondrial</fullName>
    </submittedName>
</protein>
<sequence length="407" mass="42263">MQQQQQQERACIVGVSRTPFGSFGGVLSKLSAPKLGSAAIKGALQRAGVKPDEVNEVFMGQVVSAGAGQAPARQASLGAGIPIDVPCTTVNKVCSSGMKAIMFGAQSIKLGENDVVVCGGFESMSNVPFYSPSTRFGSKFGDASLIDGLARDGLRDAYTNEAMGCAGSLCAASAQISRQEQDEYAAASYARARKATIDGVFKNEITPLEIPGKRGKTTLVSEDEEPMLREITYETLSKLPPAFEPHAKSVTAGNSSVLSDGAAAVVLASESYARKHGLPILAYIDSYADAANPPEEFTTAPTKAAHKALARAGTSVEKMDLFEFNEAFSVVALVNARNLGIPADKINVHGGAVSIGHPLGASGARIVMTLITALERYGKERGCAAICNGGGGASAMVISRPTKRAAL</sequence>
<comment type="similarity">
    <text evidence="1 7">Belongs to the thiolase-like superfamily. Thiolase family.</text>
</comment>
<evidence type="ECO:0000313" key="11">
    <source>
        <dbReference type="Proteomes" id="UP000241890"/>
    </source>
</evidence>
<gene>
    <name evidence="10" type="ORF">FCC1311_035541</name>
</gene>
<dbReference type="AlphaFoldDB" id="A0A2R5G2W0"/>
<dbReference type="GO" id="GO:0046872">
    <property type="term" value="F:metal ion binding"/>
    <property type="evidence" value="ECO:0007669"/>
    <property type="project" value="UniProtKB-KW"/>
</dbReference>
<dbReference type="InterPro" id="IPR020613">
    <property type="entry name" value="Thiolase_CS"/>
</dbReference>
<dbReference type="NCBIfam" id="TIGR01930">
    <property type="entry name" value="AcCoA-C-Actrans"/>
    <property type="match status" value="1"/>
</dbReference>
<evidence type="ECO:0000256" key="2">
    <source>
        <dbReference type="ARBA" id="ARBA00022679"/>
    </source>
</evidence>
<dbReference type="PROSITE" id="PS00737">
    <property type="entry name" value="THIOLASE_2"/>
    <property type="match status" value="1"/>
</dbReference>
<dbReference type="OrthoDB" id="5404651at2759"/>
<keyword evidence="5 7" id="KW-0012">Acyltransferase</keyword>
<dbReference type="PANTHER" id="PTHR18919:SF156">
    <property type="entry name" value="ACETYL-COA ACETYLTRANSFERASE, MITOCHONDRIAL"/>
    <property type="match status" value="1"/>
</dbReference>
<dbReference type="InParanoid" id="A0A2R5G2W0"/>
<feature type="domain" description="Thiolase C-terminal" evidence="9">
    <location>
        <begin position="279"/>
        <end position="399"/>
    </location>
</feature>
<keyword evidence="4" id="KW-0630">Potassium</keyword>
<dbReference type="PANTHER" id="PTHR18919">
    <property type="entry name" value="ACETYL-COA C-ACYLTRANSFERASE"/>
    <property type="match status" value="1"/>
</dbReference>
<evidence type="ECO:0000259" key="8">
    <source>
        <dbReference type="Pfam" id="PF00108"/>
    </source>
</evidence>
<evidence type="ECO:0000256" key="3">
    <source>
        <dbReference type="ARBA" id="ARBA00022723"/>
    </source>
</evidence>
<dbReference type="GO" id="GO:0005739">
    <property type="term" value="C:mitochondrion"/>
    <property type="evidence" value="ECO:0007669"/>
    <property type="project" value="TreeGrafter"/>
</dbReference>
<dbReference type="InterPro" id="IPR020615">
    <property type="entry name" value="Thiolase_acyl_enz_int_AS"/>
</dbReference>
<dbReference type="FunCoup" id="A0A2R5G2W0">
    <property type="interactions" value="148"/>
</dbReference>
<keyword evidence="11" id="KW-1185">Reference proteome</keyword>
<evidence type="ECO:0000256" key="6">
    <source>
        <dbReference type="PIRSR" id="PIRSR000429-1"/>
    </source>
</evidence>
<organism evidence="10 11">
    <name type="scientific">Hondaea fermentalgiana</name>
    <dbReference type="NCBI Taxonomy" id="2315210"/>
    <lineage>
        <taxon>Eukaryota</taxon>
        <taxon>Sar</taxon>
        <taxon>Stramenopiles</taxon>
        <taxon>Bigyra</taxon>
        <taxon>Labyrinthulomycetes</taxon>
        <taxon>Thraustochytrida</taxon>
        <taxon>Thraustochytriidae</taxon>
        <taxon>Hondaea</taxon>
    </lineage>
</organism>
<dbReference type="EMBL" id="BEYU01000009">
    <property type="protein sequence ID" value="GBG24865.1"/>
    <property type="molecule type" value="Genomic_DNA"/>
</dbReference>
<proteinExistence type="inferred from homology"/>
<dbReference type="PIRSF" id="PIRSF000429">
    <property type="entry name" value="Ac-CoA_Ac_transf"/>
    <property type="match status" value="1"/>
</dbReference>
<evidence type="ECO:0000256" key="4">
    <source>
        <dbReference type="ARBA" id="ARBA00022958"/>
    </source>
</evidence>
<dbReference type="PROSITE" id="PS00098">
    <property type="entry name" value="THIOLASE_1"/>
    <property type="match status" value="1"/>
</dbReference>
<dbReference type="Gene3D" id="3.40.47.10">
    <property type="match status" value="1"/>
</dbReference>
<feature type="active site" description="Proton acceptor" evidence="6">
    <location>
        <position position="357"/>
    </location>
</feature>
<dbReference type="CDD" id="cd00751">
    <property type="entry name" value="thiolase"/>
    <property type="match status" value="1"/>
</dbReference>
<dbReference type="GO" id="GO:0006635">
    <property type="term" value="P:fatty acid beta-oxidation"/>
    <property type="evidence" value="ECO:0007669"/>
    <property type="project" value="TreeGrafter"/>
</dbReference>
<keyword evidence="2 7" id="KW-0808">Transferase</keyword>
<comment type="caution">
    <text evidence="10">The sequence shown here is derived from an EMBL/GenBank/DDBJ whole genome shotgun (WGS) entry which is preliminary data.</text>
</comment>
<feature type="active site" description="Acyl-thioester intermediate" evidence="6">
    <location>
        <position position="94"/>
    </location>
</feature>
<dbReference type="InterPro" id="IPR020617">
    <property type="entry name" value="Thiolase_C"/>
</dbReference>
<dbReference type="FunFam" id="3.40.47.10:FF:000007">
    <property type="entry name" value="acetyl-CoA acetyltransferase, mitochondrial"/>
    <property type="match status" value="1"/>
</dbReference>
<evidence type="ECO:0000259" key="9">
    <source>
        <dbReference type="Pfam" id="PF02803"/>
    </source>
</evidence>
<dbReference type="InterPro" id="IPR002155">
    <property type="entry name" value="Thiolase"/>
</dbReference>
<reference evidence="10 11" key="1">
    <citation type="submission" date="2017-12" db="EMBL/GenBank/DDBJ databases">
        <title>Sequencing, de novo assembly and annotation of complete genome of a new Thraustochytrid species, strain FCC1311.</title>
        <authorList>
            <person name="Sedici K."/>
            <person name="Godart F."/>
            <person name="Aiese Cigliano R."/>
            <person name="Sanseverino W."/>
            <person name="Barakat M."/>
            <person name="Ortet P."/>
            <person name="Marechal E."/>
            <person name="Cagnac O."/>
            <person name="Amato A."/>
        </authorList>
    </citation>
    <scope>NUCLEOTIDE SEQUENCE [LARGE SCALE GENOMIC DNA]</scope>
</reference>
<feature type="active site" description="Proton acceptor" evidence="6">
    <location>
        <position position="387"/>
    </location>
</feature>
<dbReference type="InterPro" id="IPR020616">
    <property type="entry name" value="Thiolase_N"/>
</dbReference>
<feature type="domain" description="Thiolase N-terminal" evidence="8">
    <location>
        <begin position="11"/>
        <end position="271"/>
    </location>
</feature>
<dbReference type="Pfam" id="PF02803">
    <property type="entry name" value="Thiolase_C"/>
    <property type="match status" value="1"/>
</dbReference>
<name>A0A2R5G2W0_9STRA</name>
<dbReference type="Pfam" id="PF00108">
    <property type="entry name" value="Thiolase_N"/>
    <property type="match status" value="1"/>
</dbReference>
<evidence type="ECO:0000256" key="5">
    <source>
        <dbReference type="ARBA" id="ARBA00023315"/>
    </source>
</evidence>
<dbReference type="GO" id="GO:0003985">
    <property type="term" value="F:acetyl-CoA C-acetyltransferase activity"/>
    <property type="evidence" value="ECO:0007669"/>
    <property type="project" value="TreeGrafter"/>
</dbReference>
<evidence type="ECO:0000313" key="10">
    <source>
        <dbReference type="EMBL" id="GBG24865.1"/>
    </source>
</evidence>
<accession>A0A2R5G2W0</accession>
<evidence type="ECO:0000256" key="1">
    <source>
        <dbReference type="ARBA" id="ARBA00010982"/>
    </source>
</evidence>
<keyword evidence="3" id="KW-0479">Metal-binding</keyword>